<evidence type="ECO:0000256" key="1">
    <source>
        <dbReference type="SAM" id="Phobius"/>
    </source>
</evidence>
<keyword evidence="1" id="KW-0812">Transmembrane</keyword>
<reference evidence="2 3" key="1">
    <citation type="submission" date="2022-08" db="EMBL/GenBank/DDBJ databases">
        <title>Myroides zhujiangensis sp. nov., a novel bacterium isolated from sediment in the Pearl River Estuary.</title>
        <authorList>
            <person name="Cui L."/>
        </authorList>
    </citation>
    <scope>NUCLEOTIDE SEQUENCE [LARGE SCALE GENOMIC DNA]</scope>
    <source>
        <strain evidence="2 3">SCSIO 72103</strain>
    </source>
</reference>
<evidence type="ECO:0000313" key="2">
    <source>
        <dbReference type="EMBL" id="UUV20481.1"/>
    </source>
</evidence>
<keyword evidence="1" id="KW-1133">Transmembrane helix</keyword>
<keyword evidence="1" id="KW-0472">Membrane</keyword>
<evidence type="ECO:0000313" key="3">
    <source>
        <dbReference type="Proteomes" id="UP001317001"/>
    </source>
</evidence>
<feature type="transmembrane region" description="Helical" evidence="1">
    <location>
        <begin position="6"/>
        <end position="22"/>
    </location>
</feature>
<keyword evidence="3" id="KW-1185">Reference proteome</keyword>
<dbReference type="Proteomes" id="UP001317001">
    <property type="component" value="Chromosome"/>
</dbReference>
<dbReference type="RefSeq" id="WP_257498382.1">
    <property type="nucleotide sequence ID" value="NZ_CP102382.1"/>
</dbReference>
<accession>A0ABY5NPJ4</accession>
<gene>
    <name evidence="2" type="ORF">NPX36_08890</name>
</gene>
<dbReference type="EMBL" id="CP102382">
    <property type="protein sequence ID" value="UUV20481.1"/>
    <property type="molecule type" value="Genomic_DNA"/>
</dbReference>
<feature type="transmembrane region" description="Helical" evidence="1">
    <location>
        <begin position="77"/>
        <end position="101"/>
    </location>
</feature>
<organism evidence="2 3">
    <name type="scientific">Paenimyroides aestuarii</name>
    <dbReference type="NCBI Taxonomy" id="2968490"/>
    <lineage>
        <taxon>Bacteria</taxon>
        <taxon>Pseudomonadati</taxon>
        <taxon>Bacteroidota</taxon>
        <taxon>Flavobacteriia</taxon>
        <taxon>Flavobacteriales</taxon>
        <taxon>Flavobacteriaceae</taxon>
        <taxon>Paenimyroides</taxon>
    </lineage>
</organism>
<name>A0ABY5NPJ4_9FLAO</name>
<protein>
    <submittedName>
        <fullName evidence="2">Uncharacterized protein</fullName>
    </submittedName>
</protein>
<sequence>MKKIIALSLSISTIIISGWLILKNIDHLDIASNKIDSYIIWEKKKIDERIDIDFCEKQLLKNNLDCRRKNDRIESEIAFQTQFFALIIIIIQLILLVFILMSPTKLKNHNPSIQIDE</sequence>
<proteinExistence type="predicted"/>